<evidence type="ECO:0000313" key="2">
    <source>
        <dbReference type="EMBL" id="KAE9002733.1"/>
    </source>
</evidence>
<evidence type="ECO:0000313" key="12">
    <source>
        <dbReference type="Proteomes" id="UP000433483"/>
    </source>
</evidence>
<evidence type="ECO:0000313" key="14">
    <source>
        <dbReference type="Proteomes" id="UP000440367"/>
    </source>
</evidence>
<dbReference type="EMBL" id="QXGA01000222">
    <property type="protein sequence ID" value="KAE9149785.1"/>
    <property type="molecule type" value="Genomic_DNA"/>
</dbReference>
<sequence length="75" mass="8111">MSWLMLFRKFPTVHLTVEKKRSVATEVGGTQLTSTNLDAGALRIRAFLLIFSSSASAASSASSCCPSIVKRLQHV</sequence>
<evidence type="ECO:0000313" key="17">
    <source>
        <dbReference type="Proteomes" id="UP000460718"/>
    </source>
</evidence>
<evidence type="ECO:0000313" key="10">
    <source>
        <dbReference type="EMBL" id="KAE9345534.1"/>
    </source>
</evidence>
<evidence type="ECO:0000313" key="9">
    <source>
        <dbReference type="EMBL" id="KAE9319729.1"/>
    </source>
</evidence>
<dbReference type="Proteomes" id="UP000476176">
    <property type="component" value="Unassembled WGS sequence"/>
</dbReference>
<name>A0A6A3YMM8_9STRA</name>
<gene>
    <name evidence="9" type="ORF">PF001_g5749</name>
    <name evidence="8" type="ORF">PF002_g7479</name>
    <name evidence="7" type="ORF">PF004_g5787</name>
    <name evidence="6" type="ORF">PF005_g6950</name>
    <name evidence="5" type="ORF">PF006_g5764</name>
    <name evidence="3" type="ORF">PF007_g7406</name>
    <name evidence="10" type="ORF">PF008_g8716</name>
    <name evidence="1" type="ORF">PF009_g2775</name>
    <name evidence="4" type="ORF">PF010_g5121</name>
    <name evidence="2" type="ORF">PF011_g13185</name>
</gene>
<dbReference type="EMBL" id="QXFW01000800">
    <property type="protein sequence ID" value="KAE9002733.1"/>
    <property type="molecule type" value="Genomic_DNA"/>
</dbReference>
<evidence type="ECO:0000313" key="6">
    <source>
        <dbReference type="EMBL" id="KAE9221819.1"/>
    </source>
</evidence>
<evidence type="ECO:0000313" key="4">
    <source>
        <dbReference type="EMBL" id="KAE9126841.1"/>
    </source>
</evidence>
<dbReference type="Proteomes" id="UP000460718">
    <property type="component" value="Unassembled WGS sequence"/>
</dbReference>
<keyword evidence="12" id="KW-1185">Reference proteome</keyword>
<evidence type="ECO:0000313" key="8">
    <source>
        <dbReference type="EMBL" id="KAE9244977.1"/>
    </source>
</evidence>
<dbReference type="Proteomes" id="UP000433483">
    <property type="component" value="Unassembled WGS sequence"/>
</dbReference>
<comment type="caution">
    <text evidence="6">The sequence shown here is derived from an EMBL/GenBank/DDBJ whole genome shotgun (WGS) entry which is preliminary data.</text>
</comment>
<dbReference type="Proteomes" id="UP000486351">
    <property type="component" value="Unassembled WGS sequence"/>
</dbReference>
<proteinExistence type="predicted"/>
<evidence type="ECO:0000313" key="16">
    <source>
        <dbReference type="Proteomes" id="UP000441208"/>
    </source>
</evidence>
<dbReference type="EMBL" id="QXFY01000398">
    <property type="protein sequence ID" value="KAE9345534.1"/>
    <property type="molecule type" value="Genomic_DNA"/>
</dbReference>
<evidence type="ECO:0000313" key="3">
    <source>
        <dbReference type="EMBL" id="KAE9122548.1"/>
    </source>
</evidence>
<accession>A0A6A3YMM8</accession>
<dbReference type="AlphaFoldDB" id="A0A6A3YMM8"/>
<evidence type="ECO:0000313" key="18">
    <source>
        <dbReference type="Proteomes" id="UP000476176"/>
    </source>
</evidence>
<dbReference type="Proteomes" id="UP000440367">
    <property type="component" value="Unassembled WGS sequence"/>
</dbReference>
<evidence type="ECO:0000313" key="11">
    <source>
        <dbReference type="Proteomes" id="UP000429523"/>
    </source>
</evidence>
<dbReference type="Proteomes" id="UP000437068">
    <property type="component" value="Unassembled WGS sequence"/>
</dbReference>
<dbReference type="EMBL" id="QXGD01000278">
    <property type="protein sequence ID" value="KAE9244977.1"/>
    <property type="molecule type" value="Genomic_DNA"/>
</dbReference>
<dbReference type="EMBL" id="QXGE01000219">
    <property type="protein sequence ID" value="KAE9319729.1"/>
    <property type="molecule type" value="Genomic_DNA"/>
</dbReference>
<evidence type="ECO:0000313" key="15">
    <source>
        <dbReference type="Proteomes" id="UP000440732"/>
    </source>
</evidence>
<dbReference type="Proteomes" id="UP000429523">
    <property type="component" value="Unassembled WGS sequence"/>
</dbReference>
<evidence type="ECO:0000313" key="1">
    <source>
        <dbReference type="EMBL" id="KAE8947617.1"/>
    </source>
</evidence>
<evidence type="ECO:0000313" key="5">
    <source>
        <dbReference type="EMBL" id="KAE9149785.1"/>
    </source>
</evidence>
<protein>
    <submittedName>
        <fullName evidence="6">Uncharacterized protein</fullName>
    </submittedName>
</protein>
<dbReference type="Proteomes" id="UP000440732">
    <property type="component" value="Unassembled WGS sequence"/>
</dbReference>
<evidence type="ECO:0000313" key="13">
    <source>
        <dbReference type="Proteomes" id="UP000437068"/>
    </source>
</evidence>
<organism evidence="6 12">
    <name type="scientific">Phytophthora fragariae</name>
    <dbReference type="NCBI Taxonomy" id="53985"/>
    <lineage>
        <taxon>Eukaryota</taxon>
        <taxon>Sar</taxon>
        <taxon>Stramenopiles</taxon>
        <taxon>Oomycota</taxon>
        <taxon>Peronosporomycetes</taxon>
        <taxon>Peronosporales</taxon>
        <taxon>Peronosporaceae</taxon>
        <taxon>Phytophthora</taxon>
    </lineage>
</organism>
<dbReference type="EMBL" id="QXFZ01000294">
    <property type="protein sequence ID" value="KAE9122548.1"/>
    <property type="molecule type" value="Genomic_DNA"/>
</dbReference>
<evidence type="ECO:0000313" key="19">
    <source>
        <dbReference type="Proteomes" id="UP000486351"/>
    </source>
</evidence>
<dbReference type="Proteomes" id="UP000488956">
    <property type="component" value="Unassembled WGS sequence"/>
</dbReference>
<evidence type="ECO:0000313" key="7">
    <source>
        <dbReference type="EMBL" id="KAE9244149.1"/>
    </source>
</evidence>
<dbReference type="EMBL" id="QXGC01000225">
    <property type="protein sequence ID" value="KAE9244149.1"/>
    <property type="molecule type" value="Genomic_DNA"/>
</dbReference>
<dbReference type="Proteomes" id="UP000441208">
    <property type="component" value="Unassembled WGS sequence"/>
</dbReference>
<dbReference type="EMBL" id="QXGB01000269">
    <property type="protein sequence ID" value="KAE9221819.1"/>
    <property type="molecule type" value="Genomic_DNA"/>
</dbReference>
<reference evidence="11 12" key="1">
    <citation type="submission" date="2018-08" db="EMBL/GenBank/DDBJ databases">
        <title>Genomic investigation of the strawberry pathogen Phytophthora fragariae indicates pathogenicity is determined by transcriptional variation in three key races.</title>
        <authorList>
            <person name="Adams T.M."/>
            <person name="Armitage A.D."/>
            <person name="Sobczyk M.K."/>
            <person name="Bates H.J."/>
            <person name="Dunwell J.M."/>
            <person name="Nellist C.F."/>
            <person name="Harrison R.J."/>
        </authorList>
    </citation>
    <scope>NUCLEOTIDE SEQUENCE [LARGE SCALE GENOMIC DNA]</scope>
    <source>
        <strain evidence="9 13">A4</strain>
        <strain evidence="8 14">BC-1</strain>
        <strain evidence="7 18">BC-23</strain>
        <strain evidence="6 12">NOV-27</strain>
        <strain evidence="5 15">NOV-5</strain>
        <strain evidence="3 16">NOV-71</strain>
        <strain evidence="10 19">NOV-77</strain>
        <strain evidence="1 11">NOV-9</strain>
        <strain evidence="4 20">ONT-3</strain>
        <strain evidence="2 17">SCRP245</strain>
    </source>
</reference>
<evidence type="ECO:0000313" key="20">
    <source>
        <dbReference type="Proteomes" id="UP000488956"/>
    </source>
</evidence>
<dbReference type="EMBL" id="QXGF01000075">
    <property type="protein sequence ID" value="KAE8947617.1"/>
    <property type="molecule type" value="Genomic_DNA"/>
</dbReference>
<dbReference type="EMBL" id="QXFX01000185">
    <property type="protein sequence ID" value="KAE9126841.1"/>
    <property type="molecule type" value="Genomic_DNA"/>
</dbReference>